<feature type="region of interest" description="Disordered" evidence="3">
    <location>
        <begin position="277"/>
        <end position="332"/>
    </location>
</feature>
<dbReference type="SMART" id="SM00273">
    <property type="entry name" value="ENTH"/>
    <property type="match status" value="1"/>
</dbReference>
<gene>
    <name evidence="5" type="ORF">SPBR_06717</name>
</gene>
<evidence type="ECO:0000259" key="4">
    <source>
        <dbReference type="PROSITE" id="PS50942"/>
    </source>
</evidence>
<dbReference type="FunFam" id="1.20.58.150:FF:000004">
    <property type="entry name" value="ENTH domain protein"/>
    <property type="match status" value="1"/>
</dbReference>
<dbReference type="SUPFAM" id="SSF89009">
    <property type="entry name" value="GAT-like domain"/>
    <property type="match status" value="1"/>
</dbReference>
<dbReference type="Gene3D" id="1.20.58.150">
    <property type="entry name" value="ANTH domain"/>
    <property type="match status" value="1"/>
</dbReference>
<feature type="compositionally biased region" description="Low complexity" evidence="3">
    <location>
        <begin position="284"/>
        <end position="324"/>
    </location>
</feature>
<dbReference type="GO" id="GO:0005905">
    <property type="term" value="C:clathrin-coated pit"/>
    <property type="evidence" value="ECO:0007669"/>
    <property type="project" value="TreeGrafter"/>
</dbReference>
<comment type="subcellular location">
    <subcellularLocation>
        <location evidence="1">Cytoplasm</location>
    </subcellularLocation>
</comment>
<organism evidence="5 6">
    <name type="scientific">Sporothrix brasiliensis 5110</name>
    <dbReference type="NCBI Taxonomy" id="1398154"/>
    <lineage>
        <taxon>Eukaryota</taxon>
        <taxon>Fungi</taxon>
        <taxon>Dikarya</taxon>
        <taxon>Ascomycota</taxon>
        <taxon>Pezizomycotina</taxon>
        <taxon>Sordariomycetes</taxon>
        <taxon>Sordariomycetidae</taxon>
        <taxon>Ophiostomatales</taxon>
        <taxon>Ophiostomataceae</taxon>
        <taxon>Sporothrix</taxon>
    </lineage>
</organism>
<proteinExistence type="predicted"/>
<keyword evidence="2" id="KW-0963">Cytoplasm</keyword>
<dbReference type="InterPro" id="IPR014712">
    <property type="entry name" value="ANTH_dom_sf"/>
</dbReference>
<dbReference type="EMBL" id="AWTV01000009">
    <property type="protein sequence ID" value="KIH88016.1"/>
    <property type="molecule type" value="Genomic_DNA"/>
</dbReference>
<dbReference type="Gene3D" id="1.25.40.90">
    <property type="match status" value="1"/>
</dbReference>
<name>A0A0C2IFM1_9PEZI</name>
<feature type="compositionally biased region" description="Polar residues" evidence="3">
    <location>
        <begin position="491"/>
        <end position="554"/>
    </location>
</feature>
<dbReference type="GeneID" id="63679894"/>
<dbReference type="VEuPathDB" id="FungiDB:SPBR_06717"/>
<dbReference type="Pfam" id="PF07651">
    <property type="entry name" value="ANTH"/>
    <property type="match status" value="1"/>
</dbReference>
<accession>A0A0C2IFM1</accession>
<dbReference type="HOGENOM" id="CLU_014248_1_0_1"/>
<dbReference type="GO" id="GO:0006900">
    <property type="term" value="P:vesicle budding from membrane"/>
    <property type="evidence" value="ECO:0007669"/>
    <property type="project" value="TreeGrafter"/>
</dbReference>
<dbReference type="GO" id="GO:0005546">
    <property type="term" value="F:phosphatidylinositol-4,5-bisphosphate binding"/>
    <property type="evidence" value="ECO:0007669"/>
    <property type="project" value="TreeGrafter"/>
</dbReference>
<dbReference type="SUPFAM" id="SSF48464">
    <property type="entry name" value="ENTH/VHS domain"/>
    <property type="match status" value="1"/>
</dbReference>
<dbReference type="GO" id="GO:0048268">
    <property type="term" value="P:clathrin coat assembly"/>
    <property type="evidence" value="ECO:0007669"/>
    <property type="project" value="InterPro"/>
</dbReference>
<dbReference type="InterPro" id="IPR045192">
    <property type="entry name" value="AP180-like"/>
</dbReference>
<evidence type="ECO:0000313" key="5">
    <source>
        <dbReference type="EMBL" id="KIH88016.1"/>
    </source>
</evidence>
<dbReference type="RefSeq" id="XP_040616026.1">
    <property type="nucleotide sequence ID" value="XM_040764973.1"/>
</dbReference>
<dbReference type="GO" id="GO:0000149">
    <property type="term" value="F:SNARE binding"/>
    <property type="evidence" value="ECO:0007669"/>
    <property type="project" value="TreeGrafter"/>
</dbReference>
<feature type="region of interest" description="Disordered" evidence="3">
    <location>
        <begin position="420"/>
        <end position="573"/>
    </location>
</feature>
<dbReference type="InterPro" id="IPR008942">
    <property type="entry name" value="ENTH_VHS"/>
</dbReference>
<protein>
    <recommendedName>
        <fullName evidence="4">ENTH domain-containing protein</fullName>
    </recommendedName>
</protein>
<sequence>MASSFEKSVKGATKVKLAPPKTKYIEHILIATHADEAGVGEVFRALQYRLHDSTWTTVFKSLITVHLMIREGAHDATLSYLAKHRNILAPISINDAQTQGRNIRHYATYLNERARAYRDTNCDWVRVKETRLEKLTVDKGLLRETEAVQNQLTALLKCSDIIDGDQLNEITIFVFRLLVRDLLALFQVLNQAMINILGHFFEMSKVDADRAMQVYQTFTRQTDHVVQFLSIARQHEHQTRVEVPKLKHAPVNLGRQLEEYLSDPDFEVHRRQYLAELDAKKSKGSSSGSTSKPLGGDKSSSTNRSNTTAAKPSSSTATKSAETTNGSSNNNLIDFFDTLEQQVPAQAQPAPQQQQPQQTVQTGMTPWGHVANNGVFPDQQQQHVGMFQQQPNGFGAQPTGFQSTNPFQMQSTGAAFNLPQQQAPQQMQPAFTGMGFGGFTPQQQQQPQQQGFQPTALGSIPQNSTASFQQQQQPATPSTLESQHVGRVAGQQATNPFRQSMMPTGGVQNMGSAFSNGSTPSPLVAQQTSTNPFARNSPQTALPFGTPNSATGTGSPAALVPMKTGTNPFAKDYGLPQQEQHLRPHTAGGVSNNTPSMGAAPLMPQQTGSTNPFRQSTFINQNTGMGWQHNQNTGGLLVQLETVPVFPRPGQQNQWQ</sequence>
<dbReference type="PROSITE" id="PS50942">
    <property type="entry name" value="ENTH"/>
    <property type="match status" value="1"/>
</dbReference>
<feature type="compositionally biased region" description="Low complexity" evidence="3">
    <location>
        <begin position="420"/>
        <end position="479"/>
    </location>
</feature>
<dbReference type="GO" id="GO:0032050">
    <property type="term" value="F:clathrin heavy chain binding"/>
    <property type="evidence" value="ECO:0007669"/>
    <property type="project" value="TreeGrafter"/>
</dbReference>
<dbReference type="Proteomes" id="UP000031575">
    <property type="component" value="Unassembled WGS sequence"/>
</dbReference>
<dbReference type="OrthoDB" id="44015at2759"/>
<keyword evidence="6" id="KW-1185">Reference proteome</keyword>
<comment type="caution">
    <text evidence="5">The sequence shown here is derived from an EMBL/GenBank/DDBJ whole genome shotgun (WGS) entry which is preliminary data.</text>
</comment>
<dbReference type="InterPro" id="IPR013809">
    <property type="entry name" value="ENTH"/>
</dbReference>
<dbReference type="PANTHER" id="PTHR22951:SF5">
    <property type="entry name" value="PHOSPHATIDYLINOSITOL-BINDING CLATHRIN ASSEMBLY PROTEIN LAP"/>
    <property type="match status" value="1"/>
</dbReference>
<dbReference type="GO" id="GO:0005545">
    <property type="term" value="F:1-phosphatidylinositol binding"/>
    <property type="evidence" value="ECO:0007669"/>
    <property type="project" value="InterPro"/>
</dbReference>
<evidence type="ECO:0000256" key="3">
    <source>
        <dbReference type="SAM" id="MobiDB-lite"/>
    </source>
</evidence>
<evidence type="ECO:0000313" key="6">
    <source>
        <dbReference type="Proteomes" id="UP000031575"/>
    </source>
</evidence>
<dbReference type="AlphaFoldDB" id="A0A0C2IFM1"/>
<dbReference type="GO" id="GO:0030136">
    <property type="term" value="C:clathrin-coated vesicle"/>
    <property type="evidence" value="ECO:0007669"/>
    <property type="project" value="InterPro"/>
</dbReference>
<dbReference type="PANTHER" id="PTHR22951">
    <property type="entry name" value="CLATHRIN ASSEMBLY PROTEIN"/>
    <property type="match status" value="1"/>
</dbReference>
<feature type="domain" description="ENTH" evidence="4">
    <location>
        <begin position="1"/>
        <end position="124"/>
    </location>
</feature>
<dbReference type="InterPro" id="IPR011417">
    <property type="entry name" value="ANTH_dom"/>
</dbReference>
<evidence type="ECO:0000256" key="2">
    <source>
        <dbReference type="ARBA" id="ARBA00022490"/>
    </source>
</evidence>
<evidence type="ECO:0000256" key="1">
    <source>
        <dbReference type="ARBA" id="ARBA00004496"/>
    </source>
</evidence>
<dbReference type="GO" id="GO:0072583">
    <property type="term" value="P:clathrin-dependent endocytosis"/>
    <property type="evidence" value="ECO:0007669"/>
    <property type="project" value="InterPro"/>
</dbReference>
<reference evidence="5 6" key="1">
    <citation type="journal article" date="2014" name="BMC Genomics">
        <title>Comparative genomics of the major fungal agents of human and animal Sporotrichosis: Sporothrix schenckii and Sporothrix brasiliensis.</title>
        <authorList>
            <person name="Teixeira M.M."/>
            <person name="de Almeida L.G."/>
            <person name="Kubitschek-Barreira P."/>
            <person name="Alves F.L."/>
            <person name="Kioshima E.S."/>
            <person name="Abadio A.K."/>
            <person name="Fernandes L."/>
            <person name="Derengowski L.S."/>
            <person name="Ferreira K.S."/>
            <person name="Souza R.C."/>
            <person name="Ruiz J.C."/>
            <person name="de Andrade N.C."/>
            <person name="Paes H.C."/>
            <person name="Nicola A.M."/>
            <person name="Albuquerque P."/>
            <person name="Gerber A.L."/>
            <person name="Martins V.P."/>
            <person name="Peconick L.D."/>
            <person name="Neto A.V."/>
            <person name="Chaucanez C.B."/>
            <person name="Silva P.A."/>
            <person name="Cunha O.L."/>
            <person name="de Oliveira F.F."/>
            <person name="dos Santos T.C."/>
            <person name="Barros A.L."/>
            <person name="Soares M.A."/>
            <person name="de Oliveira L.M."/>
            <person name="Marini M.M."/>
            <person name="Villalobos-Duno H."/>
            <person name="Cunha M.M."/>
            <person name="de Hoog S."/>
            <person name="da Silveira J.F."/>
            <person name="Henrissat B."/>
            <person name="Nino-Vega G.A."/>
            <person name="Cisalpino P.S."/>
            <person name="Mora-Montes H.M."/>
            <person name="Almeida S.R."/>
            <person name="Stajich J.E."/>
            <person name="Lopes-Bezerra L.M."/>
            <person name="Vasconcelos A.T."/>
            <person name="Felipe M.S."/>
        </authorList>
    </citation>
    <scope>NUCLEOTIDE SEQUENCE [LARGE SCALE GENOMIC DNA]</scope>
    <source>
        <strain evidence="5 6">5110</strain>
    </source>
</reference>
<dbReference type="CDD" id="cd16988">
    <property type="entry name" value="ANTH_N_YAP180"/>
    <property type="match status" value="1"/>
</dbReference>